<organism evidence="1 2">
    <name type="scientific">Syntrophotalea carbinolica (strain DSM 2380 / NBRC 103641 / GraBd1)</name>
    <name type="common">Pelobacter carbinolicus</name>
    <dbReference type="NCBI Taxonomy" id="338963"/>
    <lineage>
        <taxon>Bacteria</taxon>
        <taxon>Pseudomonadati</taxon>
        <taxon>Thermodesulfobacteriota</taxon>
        <taxon>Desulfuromonadia</taxon>
        <taxon>Desulfuromonadales</taxon>
        <taxon>Syntrophotaleaceae</taxon>
        <taxon>Syntrophotalea</taxon>
    </lineage>
</organism>
<reference evidence="2" key="1">
    <citation type="submission" date="2005-10" db="EMBL/GenBank/DDBJ databases">
        <title>Complete sequence of Pelobacter carbinolicus DSM 2380.</title>
        <authorList>
            <person name="Copeland A."/>
            <person name="Lucas S."/>
            <person name="Lapidus A."/>
            <person name="Barry K."/>
            <person name="Detter J.C."/>
            <person name="Glavina T."/>
            <person name="Hammon N."/>
            <person name="Israni S."/>
            <person name="Pitluck S."/>
            <person name="Chertkov O."/>
            <person name="Schmutz J."/>
            <person name="Larimer F."/>
            <person name="Land M."/>
            <person name="Kyrpides N."/>
            <person name="Ivanova N."/>
            <person name="Richardson P."/>
        </authorList>
    </citation>
    <scope>NUCLEOTIDE SEQUENCE [LARGE SCALE GENOMIC DNA]</scope>
    <source>
        <strain evidence="2">DSM 2380 / NBRC 103641 / GraBd1</strain>
    </source>
</reference>
<sequence length="221" mass="24077">MIALPRGKSVKEGIDPKGIDWQEVLGKLHDGHFTGYLHVTAAVGSGILLFFRGQVATIRYCSGSTEQSGEEALLSIFSDSLSGQARLNIYRLEPGLAVDMYNLIEGNPLYQGQRRELLDIPHLIALLKRDAFSGGLHVQAKEAVAIILMREGRFLGFFHDGSPTLATDAELSRSVAWQPEATIDVIRSAGVAEEDLPDLLAKTDLVTLWDKALLSAAHVDL</sequence>
<evidence type="ECO:0000313" key="1">
    <source>
        <dbReference type="EMBL" id="ABA89278.1"/>
    </source>
</evidence>
<evidence type="ECO:0000313" key="2">
    <source>
        <dbReference type="Proteomes" id="UP000002534"/>
    </source>
</evidence>
<protein>
    <submittedName>
        <fullName evidence="1">PATAN domain protein</fullName>
    </submittedName>
</protein>
<dbReference type="eggNOG" id="ENOG50322TS">
    <property type="taxonomic scope" value="Bacteria"/>
</dbReference>
<dbReference type="KEGG" id="pca:Pcar_2037"/>
<proteinExistence type="predicted"/>
<accession>Q3A2X9</accession>
<dbReference type="STRING" id="338963.Pcar_2037"/>
<dbReference type="HOGENOM" id="CLU_076322_0_0_7"/>
<keyword evidence="2" id="KW-1185">Reference proteome</keyword>
<dbReference type="Proteomes" id="UP000002534">
    <property type="component" value="Chromosome"/>
</dbReference>
<dbReference type="RefSeq" id="WP_011341789.1">
    <property type="nucleotide sequence ID" value="NC_007498.2"/>
</dbReference>
<dbReference type="OrthoDB" id="5392475at2"/>
<name>Q3A2X9_SYNC1</name>
<dbReference type="EMBL" id="CP000142">
    <property type="protein sequence ID" value="ABA89278.1"/>
    <property type="molecule type" value="Genomic_DNA"/>
</dbReference>
<gene>
    <name evidence="1" type="ordered locus">Pcar_2037</name>
</gene>
<dbReference type="AlphaFoldDB" id="Q3A2X9"/>
<reference evidence="1 2" key="2">
    <citation type="journal article" date="2012" name="BMC Genomics">
        <title>The genome of Pelobacter carbinolicus reveals surprising metabolic capabilities and physiological features.</title>
        <authorList>
            <person name="Aklujkar M."/>
            <person name="Haveman S.A."/>
            <person name="Didonato R.Jr."/>
            <person name="Chertkov O."/>
            <person name="Han C.S."/>
            <person name="Land M.L."/>
            <person name="Brown P."/>
            <person name="Lovley D.R."/>
        </authorList>
    </citation>
    <scope>NUCLEOTIDE SEQUENCE [LARGE SCALE GENOMIC DNA]</scope>
    <source>
        <strain evidence="2">DSM 2380 / NBRC 103641 / GraBd1</strain>
    </source>
</reference>